<proteinExistence type="predicted"/>
<feature type="transmembrane region" description="Helical" evidence="1">
    <location>
        <begin position="105"/>
        <end position="126"/>
    </location>
</feature>
<feature type="transmembrane region" description="Helical" evidence="1">
    <location>
        <begin position="201"/>
        <end position="222"/>
    </location>
</feature>
<sequence length="229" mass="25984">MQNMYTMLADQGNLLRRCVRTHDSVLHELYKLNTLSCDPNLVASQVWLSSTKSAAGGSPGLNSYCGAIPQSCELREQCQAHSSKRMLQRSSFYAVCDTLWLFHSFIYQCALTALIFLCFNISRFMFTQFLSEFLHGRVMYVFVFYSATLGQLHMHTHTYTHSTPRFKVVTSCDADGNYEGFTKPQLQAQASLLTNSMQSSALWKLVITVLAHLPYIVVIYAVQFHPPSH</sequence>
<dbReference type="EMBL" id="GBHO01044425">
    <property type="protein sequence ID" value="JAF99178.1"/>
    <property type="molecule type" value="Transcribed_RNA"/>
</dbReference>
<reference evidence="2" key="1">
    <citation type="journal article" date="2014" name="PLoS ONE">
        <title>Transcriptome-Based Identification of ABC Transporters in the Western Tarnished Plant Bug Lygus hesperus.</title>
        <authorList>
            <person name="Hull J.J."/>
            <person name="Chaney K."/>
            <person name="Geib S.M."/>
            <person name="Fabrick J.A."/>
            <person name="Brent C.S."/>
            <person name="Walsh D."/>
            <person name="Lavine L.C."/>
        </authorList>
    </citation>
    <scope>NUCLEOTIDE SEQUENCE</scope>
</reference>
<protein>
    <submittedName>
        <fullName evidence="2">Uncharacterized protein</fullName>
    </submittedName>
</protein>
<evidence type="ECO:0000256" key="1">
    <source>
        <dbReference type="SAM" id="Phobius"/>
    </source>
</evidence>
<keyword evidence="1" id="KW-0472">Membrane</keyword>
<keyword evidence="1" id="KW-1133">Transmembrane helix</keyword>
<reference evidence="2" key="2">
    <citation type="submission" date="2014-07" db="EMBL/GenBank/DDBJ databases">
        <authorList>
            <person name="Hull J."/>
        </authorList>
    </citation>
    <scope>NUCLEOTIDE SEQUENCE</scope>
</reference>
<name>A0A0A9VTZ7_LYGHE</name>
<gene>
    <name evidence="2" type="ORF">CM83_12179</name>
</gene>
<keyword evidence="1" id="KW-0812">Transmembrane</keyword>
<dbReference type="AlphaFoldDB" id="A0A0A9VTZ7"/>
<organism evidence="2">
    <name type="scientific">Lygus hesperus</name>
    <name type="common">Western plant bug</name>
    <dbReference type="NCBI Taxonomy" id="30085"/>
    <lineage>
        <taxon>Eukaryota</taxon>
        <taxon>Metazoa</taxon>
        <taxon>Ecdysozoa</taxon>
        <taxon>Arthropoda</taxon>
        <taxon>Hexapoda</taxon>
        <taxon>Insecta</taxon>
        <taxon>Pterygota</taxon>
        <taxon>Neoptera</taxon>
        <taxon>Paraneoptera</taxon>
        <taxon>Hemiptera</taxon>
        <taxon>Heteroptera</taxon>
        <taxon>Panheteroptera</taxon>
        <taxon>Cimicomorpha</taxon>
        <taxon>Miridae</taxon>
        <taxon>Mirini</taxon>
        <taxon>Lygus</taxon>
    </lineage>
</organism>
<accession>A0A0A9VTZ7</accession>
<feature type="transmembrane region" description="Helical" evidence="1">
    <location>
        <begin position="138"/>
        <end position="154"/>
    </location>
</feature>
<evidence type="ECO:0000313" key="2">
    <source>
        <dbReference type="EMBL" id="JAF99178.1"/>
    </source>
</evidence>